<sequence>MKLGKVVKSDSHCDYVIQVDDDMEVLTPPRPDDYGFGCFVKLETEERHWAVGLVYNSQLFNPAYLSSGPRLVSQPDPFFTPDLIRETRTLLWCVLIGVLVQDQSDAYGDQGIPSLVVPVNTPVWTMSTDDIHAFHLDRTHQPQFGYYSHLLRSGGAFASQLVEQVLGQISPLFDGSDRRALDILRKELSWKHTMGLMK</sequence>
<accession>B0C396</accession>
<dbReference type="RefSeq" id="WP_012163988.1">
    <property type="nucleotide sequence ID" value="NC_009925.1"/>
</dbReference>
<dbReference type="Pfam" id="PF26500">
    <property type="entry name" value="DUF8166"/>
    <property type="match status" value="1"/>
</dbReference>
<dbReference type="eggNOG" id="ENOG502ZB3G">
    <property type="taxonomic scope" value="Bacteria"/>
</dbReference>
<feature type="domain" description="DUF8166" evidence="1">
    <location>
        <begin position="2"/>
        <end position="195"/>
    </location>
</feature>
<dbReference type="AlphaFoldDB" id="B0C396"/>
<gene>
    <name evidence="2" type="ordered locus">AM1_3605</name>
</gene>
<dbReference type="STRING" id="329726.AM1_3605"/>
<dbReference type="InterPro" id="IPR058479">
    <property type="entry name" value="DUF8166"/>
</dbReference>
<evidence type="ECO:0000259" key="1">
    <source>
        <dbReference type="Pfam" id="PF26500"/>
    </source>
</evidence>
<keyword evidence="3" id="KW-1185">Reference proteome</keyword>
<dbReference type="EMBL" id="CP000828">
    <property type="protein sequence ID" value="ABW28595.1"/>
    <property type="molecule type" value="Genomic_DNA"/>
</dbReference>
<evidence type="ECO:0000313" key="3">
    <source>
        <dbReference type="Proteomes" id="UP000000268"/>
    </source>
</evidence>
<protein>
    <recommendedName>
        <fullName evidence="1">DUF8166 domain-containing protein</fullName>
    </recommendedName>
</protein>
<reference evidence="2 3" key="1">
    <citation type="journal article" date="2008" name="Proc. Natl. Acad. Sci. U.S.A.">
        <title>Niche adaptation and genome expansion in the chlorophyll d-producing cyanobacterium Acaryochloris marina.</title>
        <authorList>
            <person name="Swingley W.D."/>
            <person name="Chen M."/>
            <person name="Cheung P.C."/>
            <person name="Conrad A.L."/>
            <person name="Dejesa L.C."/>
            <person name="Hao J."/>
            <person name="Honchak B.M."/>
            <person name="Karbach L.E."/>
            <person name="Kurdoglu A."/>
            <person name="Lahiri S."/>
            <person name="Mastrian S.D."/>
            <person name="Miyashita H."/>
            <person name="Page L."/>
            <person name="Ramakrishna P."/>
            <person name="Satoh S."/>
            <person name="Sattley W.M."/>
            <person name="Shimada Y."/>
            <person name="Taylor H.L."/>
            <person name="Tomo T."/>
            <person name="Tsuchiya T."/>
            <person name="Wang Z.T."/>
            <person name="Raymond J."/>
            <person name="Mimuro M."/>
            <person name="Blankenship R.E."/>
            <person name="Touchman J.W."/>
        </authorList>
    </citation>
    <scope>NUCLEOTIDE SEQUENCE [LARGE SCALE GENOMIC DNA]</scope>
    <source>
        <strain evidence="3">MBIC 11017</strain>
    </source>
</reference>
<dbReference type="OrthoDB" id="528713at2"/>
<evidence type="ECO:0000313" key="2">
    <source>
        <dbReference type="EMBL" id="ABW28595.1"/>
    </source>
</evidence>
<dbReference type="Proteomes" id="UP000000268">
    <property type="component" value="Chromosome"/>
</dbReference>
<dbReference type="HOGENOM" id="CLU_103615_0_0_3"/>
<dbReference type="KEGG" id="amr:AM1_3605"/>
<organism evidence="2 3">
    <name type="scientific">Acaryochloris marina (strain MBIC 11017)</name>
    <dbReference type="NCBI Taxonomy" id="329726"/>
    <lineage>
        <taxon>Bacteria</taxon>
        <taxon>Bacillati</taxon>
        <taxon>Cyanobacteriota</taxon>
        <taxon>Cyanophyceae</taxon>
        <taxon>Acaryochloridales</taxon>
        <taxon>Acaryochloridaceae</taxon>
        <taxon>Acaryochloris</taxon>
    </lineage>
</organism>
<name>B0C396_ACAM1</name>
<proteinExistence type="predicted"/>